<dbReference type="InterPro" id="IPR001347">
    <property type="entry name" value="SIS_dom"/>
</dbReference>
<evidence type="ECO:0000313" key="3">
    <source>
        <dbReference type="Proteomes" id="UP000652681"/>
    </source>
</evidence>
<dbReference type="RefSeq" id="WP_216714849.1">
    <property type="nucleotide sequence ID" value="NZ_JACVEL010000021.1"/>
</dbReference>
<dbReference type="InterPro" id="IPR036412">
    <property type="entry name" value="HAD-like_sf"/>
</dbReference>
<feature type="domain" description="SIS" evidence="1">
    <location>
        <begin position="24"/>
        <end position="167"/>
    </location>
</feature>
<organism evidence="2 3">
    <name type="scientific">Taishania pollutisoli</name>
    <dbReference type="NCBI Taxonomy" id="2766479"/>
    <lineage>
        <taxon>Bacteria</taxon>
        <taxon>Pseudomonadati</taxon>
        <taxon>Bacteroidota</taxon>
        <taxon>Flavobacteriia</taxon>
        <taxon>Flavobacteriales</taxon>
        <taxon>Crocinitomicaceae</taxon>
        <taxon>Taishania</taxon>
    </lineage>
</organism>
<reference evidence="2" key="1">
    <citation type="submission" date="2020-09" db="EMBL/GenBank/DDBJ databases">
        <title>Taishania pollutisoli gen. nov., sp. nov., Isolated from Tetrabromobisphenol A-Contaminated Soil.</title>
        <authorList>
            <person name="Chen Q."/>
        </authorList>
    </citation>
    <scope>NUCLEOTIDE SEQUENCE</scope>
    <source>
        <strain evidence="2">CZZ-1</strain>
    </source>
</reference>
<dbReference type="Gene3D" id="3.90.1070.10">
    <property type="match status" value="1"/>
</dbReference>
<name>A0A8J6TYD4_9FLAO</name>
<proteinExistence type="predicted"/>
<evidence type="ECO:0000313" key="2">
    <source>
        <dbReference type="EMBL" id="MBC9813946.1"/>
    </source>
</evidence>
<dbReference type="InterPro" id="IPR046348">
    <property type="entry name" value="SIS_dom_sf"/>
</dbReference>
<dbReference type="SUPFAM" id="SSF53697">
    <property type="entry name" value="SIS domain"/>
    <property type="match status" value="1"/>
</dbReference>
<sequence>MGKPFSQELKKIKDTYTWARKVQVAPLLHSVKEKNVWVIGSGGSSSACELLTLLQFHHGGIGIPLTPLELQYKKNAVNQQSKAVFISASGKNTDILFAFDTFIQRDPERVVNICFKPDSPLKKNADKYSVAETIEFEIPSGKDGFLATNSLIAYFTLLPRLYGLESQSFNVQPSDEFLKKTEVFANSLFEDFTITVLYAGWGKPAAIDIESKFSEAGLGNILLADYRNFGHGRHNWFDKKKKQSAIIAIVTPDEEELAKKTISLLPQEIPVLFVRTEQSTSNASLDLLVQSFYVVESFGNKCGIDPGRPGVPDYGSKLYKLKYSKLYQEKKQGLTDKELHAISRKIGNISSLTDKQVELWKGYCSQYKTKLTKTSFKGVILDYDGTICSSEERFSGPRKDIQDKLNTFLRAGLMVALVTGRGKSVKDELRKFIEKEYWNKLVIGYYNGSQKGLLSDDNLPVRSSDEEDVLKNICDFLKKEMLFSGTIKPELRKGQLTIEIEGNVDIENEKRIMIDMVRNNYPFKVQVLESSHSIDIIHQTTSKISIIQYCQDLLNDSKNELNFLCIGDRGRWPGNDYQLLATSYSLSVDQVSADPYTCWNFAANGNRYVEATLEYFNAITIRNSLFTIKI</sequence>
<dbReference type="PROSITE" id="PS51464">
    <property type="entry name" value="SIS"/>
    <property type="match status" value="1"/>
</dbReference>
<dbReference type="EMBL" id="JACVEL010000021">
    <property type="protein sequence ID" value="MBC9813946.1"/>
    <property type="molecule type" value="Genomic_DNA"/>
</dbReference>
<protein>
    <recommendedName>
        <fullName evidence="1">SIS domain-containing protein</fullName>
    </recommendedName>
</protein>
<dbReference type="Gene3D" id="3.40.50.1000">
    <property type="entry name" value="HAD superfamily/HAD-like"/>
    <property type="match status" value="1"/>
</dbReference>
<dbReference type="GO" id="GO:0097367">
    <property type="term" value="F:carbohydrate derivative binding"/>
    <property type="evidence" value="ECO:0007669"/>
    <property type="project" value="InterPro"/>
</dbReference>
<dbReference type="Gene3D" id="3.40.50.10490">
    <property type="entry name" value="Glucose-6-phosphate isomerase like protein, domain 1"/>
    <property type="match status" value="1"/>
</dbReference>
<gene>
    <name evidence="2" type="ORF">H9Y05_15825</name>
</gene>
<comment type="caution">
    <text evidence="2">The sequence shown here is derived from an EMBL/GenBank/DDBJ whole genome shotgun (WGS) entry which is preliminary data.</text>
</comment>
<evidence type="ECO:0000259" key="1">
    <source>
        <dbReference type="PROSITE" id="PS51464"/>
    </source>
</evidence>
<dbReference type="AlphaFoldDB" id="A0A8J6TYD4"/>
<dbReference type="Proteomes" id="UP000652681">
    <property type="component" value="Unassembled WGS sequence"/>
</dbReference>
<dbReference type="InterPro" id="IPR023214">
    <property type="entry name" value="HAD_sf"/>
</dbReference>
<dbReference type="GO" id="GO:1901135">
    <property type="term" value="P:carbohydrate derivative metabolic process"/>
    <property type="evidence" value="ECO:0007669"/>
    <property type="project" value="InterPro"/>
</dbReference>
<accession>A0A8J6TYD4</accession>
<keyword evidence="3" id="KW-1185">Reference proteome</keyword>
<dbReference type="SUPFAM" id="SSF56784">
    <property type="entry name" value="HAD-like"/>
    <property type="match status" value="1"/>
</dbReference>